<protein>
    <submittedName>
        <fullName evidence="3">EbsA family protein</fullName>
    </submittedName>
</protein>
<evidence type="ECO:0000313" key="4">
    <source>
        <dbReference type="Proteomes" id="UP001519887"/>
    </source>
</evidence>
<keyword evidence="2" id="KW-0812">Transmembrane</keyword>
<keyword evidence="4" id="KW-1185">Reference proteome</keyword>
<organism evidence="3 4">
    <name type="scientific">Paenibacillus sepulcri</name>
    <dbReference type="NCBI Taxonomy" id="359917"/>
    <lineage>
        <taxon>Bacteria</taxon>
        <taxon>Bacillati</taxon>
        <taxon>Bacillota</taxon>
        <taxon>Bacilli</taxon>
        <taxon>Bacillales</taxon>
        <taxon>Paenibacillaceae</taxon>
        <taxon>Paenibacillus</taxon>
    </lineage>
</organism>
<reference evidence="3 4" key="1">
    <citation type="submission" date="2021-07" db="EMBL/GenBank/DDBJ databases">
        <title>Paenibacillus radiodurans sp. nov., isolated from the southeastern edge of Tengger Desert.</title>
        <authorList>
            <person name="Zhang G."/>
        </authorList>
    </citation>
    <scope>NUCLEOTIDE SEQUENCE [LARGE SCALE GENOMIC DNA]</scope>
    <source>
        <strain evidence="3 4">CCM 7311</strain>
    </source>
</reference>
<sequence length="172" mass="19567">MSRSWERKVQKNQSQLNKQRKKQGMAPLMASKTASSPIDTYKGRSLLMPAFLLVFTAVYASISIAQGTYKDSGNMFWITIGCYIFLALLFILRRPYLAIGKDFVRSRRFAGDRTLYLSSIKGISVQKGSVIIEQPKGGSWVFSRLFNRYPTDEMTERLRTFAAANNIPFAEK</sequence>
<evidence type="ECO:0000256" key="2">
    <source>
        <dbReference type="SAM" id="Phobius"/>
    </source>
</evidence>
<feature type="transmembrane region" description="Helical" evidence="2">
    <location>
        <begin position="46"/>
        <end position="69"/>
    </location>
</feature>
<feature type="transmembrane region" description="Helical" evidence="2">
    <location>
        <begin position="75"/>
        <end position="92"/>
    </location>
</feature>
<gene>
    <name evidence="3" type="ORF">K0U00_08675</name>
</gene>
<dbReference type="EMBL" id="JAHZIK010000156">
    <property type="protein sequence ID" value="MBW7454105.1"/>
    <property type="molecule type" value="Genomic_DNA"/>
</dbReference>
<keyword evidence="2" id="KW-1133">Transmembrane helix</keyword>
<dbReference type="Proteomes" id="UP001519887">
    <property type="component" value="Unassembled WGS sequence"/>
</dbReference>
<proteinExistence type="predicted"/>
<comment type="caution">
    <text evidence="3">The sequence shown here is derived from an EMBL/GenBank/DDBJ whole genome shotgun (WGS) entry which is preliminary data.</text>
</comment>
<dbReference type="RefSeq" id="WP_210040547.1">
    <property type="nucleotide sequence ID" value="NZ_JBHLVU010000021.1"/>
</dbReference>
<keyword evidence="2" id="KW-0472">Membrane</keyword>
<name>A0ABS7BZM4_9BACL</name>
<evidence type="ECO:0000256" key="1">
    <source>
        <dbReference type="SAM" id="MobiDB-lite"/>
    </source>
</evidence>
<accession>A0ABS7BZM4</accession>
<feature type="region of interest" description="Disordered" evidence="1">
    <location>
        <begin position="1"/>
        <end position="27"/>
    </location>
</feature>
<evidence type="ECO:0000313" key="3">
    <source>
        <dbReference type="EMBL" id="MBW7454105.1"/>
    </source>
</evidence>